<accession>A0A7X0D4J6</accession>
<dbReference type="AlphaFoldDB" id="A0A7X0D4J6"/>
<name>A0A7X0D4J6_9ACTN</name>
<organism evidence="1 2">
    <name type="scientific">Nocardiopsis mwathae</name>
    <dbReference type="NCBI Taxonomy" id="1472723"/>
    <lineage>
        <taxon>Bacteria</taxon>
        <taxon>Bacillati</taxon>
        <taxon>Actinomycetota</taxon>
        <taxon>Actinomycetes</taxon>
        <taxon>Streptosporangiales</taxon>
        <taxon>Nocardiopsidaceae</taxon>
        <taxon>Nocardiopsis</taxon>
    </lineage>
</organism>
<evidence type="ECO:0000313" key="1">
    <source>
        <dbReference type="EMBL" id="MBB6171170.1"/>
    </source>
</evidence>
<comment type="caution">
    <text evidence="1">The sequence shown here is derived from an EMBL/GenBank/DDBJ whole genome shotgun (WGS) entry which is preliminary data.</text>
</comment>
<gene>
    <name evidence="1" type="ORF">HNR23_001230</name>
</gene>
<proteinExistence type="predicted"/>
<dbReference type="RefSeq" id="WP_184074375.1">
    <property type="nucleotide sequence ID" value="NZ_JACHDS010000001.1"/>
</dbReference>
<sequence>MPDQHTADRRHVAVQALPLRRRRPRADPPGIRSGIRWADREERCGGISHVMSLLPGVHVTGPGQQM</sequence>
<protein>
    <submittedName>
        <fullName evidence="1">Uncharacterized protein</fullName>
    </submittedName>
</protein>
<dbReference type="EMBL" id="JACHDS010000001">
    <property type="protein sequence ID" value="MBB6171170.1"/>
    <property type="molecule type" value="Genomic_DNA"/>
</dbReference>
<dbReference type="Proteomes" id="UP000546642">
    <property type="component" value="Unassembled WGS sequence"/>
</dbReference>
<keyword evidence="2" id="KW-1185">Reference proteome</keyword>
<reference evidence="1 2" key="1">
    <citation type="submission" date="2020-08" db="EMBL/GenBank/DDBJ databases">
        <title>Sequencing the genomes of 1000 actinobacteria strains.</title>
        <authorList>
            <person name="Klenk H.-P."/>
        </authorList>
    </citation>
    <scope>NUCLEOTIDE SEQUENCE [LARGE SCALE GENOMIC DNA]</scope>
    <source>
        <strain evidence="1 2">DSM 46659</strain>
    </source>
</reference>
<evidence type="ECO:0000313" key="2">
    <source>
        <dbReference type="Proteomes" id="UP000546642"/>
    </source>
</evidence>